<dbReference type="Pfam" id="PF13041">
    <property type="entry name" value="PPR_2"/>
    <property type="match status" value="2"/>
</dbReference>
<dbReference type="PANTHER" id="PTHR47926">
    <property type="entry name" value="PENTATRICOPEPTIDE REPEAT-CONTAINING PROTEIN"/>
    <property type="match status" value="1"/>
</dbReference>
<dbReference type="PROSITE" id="PS51375">
    <property type="entry name" value="PPR"/>
    <property type="match status" value="4"/>
</dbReference>
<name>A0A8J5IA56_ZINOF</name>
<reference evidence="6 7" key="1">
    <citation type="submission" date="2020-08" db="EMBL/GenBank/DDBJ databases">
        <title>Plant Genome Project.</title>
        <authorList>
            <person name="Zhang R.-G."/>
        </authorList>
    </citation>
    <scope>NUCLEOTIDE SEQUENCE [LARGE SCALE GENOMIC DNA]</scope>
    <source>
        <tissue evidence="6">Rhizome</tissue>
    </source>
</reference>
<accession>A0A8J5IA56</accession>
<feature type="region of interest" description="Disordered" evidence="4">
    <location>
        <begin position="1"/>
        <end position="20"/>
    </location>
</feature>
<evidence type="ECO:0000259" key="5">
    <source>
        <dbReference type="Pfam" id="PF24747"/>
    </source>
</evidence>
<keyword evidence="7" id="KW-1185">Reference proteome</keyword>
<dbReference type="FunFam" id="1.25.40.10:FF:000334">
    <property type="entry name" value="Pentatricopeptide repeat-containing protein"/>
    <property type="match status" value="1"/>
</dbReference>
<protein>
    <recommendedName>
        <fullName evidence="5">GIR1-like zinc ribbon domain-containing protein</fullName>
    </recommendedName>
</protein>
<feature type="domain" description="GIR1-like zinc ribbon" evidence="5">
    <location>
        <begin position="682"/>
        <end position="718"/>
    </location>
</feature>
<dbReference type="Pfam" id="PF01535">
    <property type="entry name" value="PPR"/>
    <property type="match status" value="3"/>
</dbReference>
<evidence type="ECO:0000256" key="4">
    <source>
        <dbReference type="SAM" id="MobiDB-lite"/>
    </source>
</evidence>
<evidence type="ECO:0000256" key="3">
    <source>
        <dbReference type="PROSITE-ProRule" id="PRU00708"/>
    </source>
</evidence>
<feature type="repeat" description="PPR" evidence="3">
    <location>
        <begin position="284"/>
        <end position="318"/>
    </location>
</feature>
<feature type="repeat" description="PPR" evidence="3">
    <location>
        <begin position="191"/>
        <end position="221"/>
    </location>
</feature>
<evidence type="ECO:0000256" key="2">
    <source>
        <dbReference type="ARBA" id="ARBA00061659"/>
    </source>
</evidence>
<evidence type="ECO:0000313" key="7">
    <source>
        <dbReference type="Proteomes" id="UP000734854"/>
    </source>
</evidence>
<dbReference type="InterPro" id="IPR046960">
    <property type="entry name" value="PPR_At4g14850-like_plant"/>
</dbReference>
<dbReference type="GO" id="GO:0009451">
    <property type="term" value="P:RNA modification"/>
    <property type="evidence" value="ECO:0007669"/>
    <property type="project" value="InterPro"/>
</dbReference>
<dbReference type="InterPro" id="IPR011990">
    <property type="entry name" value="TPR-like_helical_dom_sf"/>
</dbReference>
<dbReference type="InterPro" id="IPR002885">
    <property type="entry name" value="PPR_rpt"/>
</dbReference>
<dbReference type="EMBL" id="JACMSC010000002">
    <property type="protein sequence ID" value="KAG6531735.1"/>
    <property type="molecule type" value="Genomic_DNA"/>
</dbReference>
<dbReference type="InterPro" id="IPR056440">
    <property type="entry name" value="Zn-ribbon_GIR1"/>
</dbReference>
<dbReference type="GO" id="GO:0003723">
    <property type="term" value="F:RNA binding"/>
    <property type="evidence" value="ECO:0007669"/>
    <property type="project" value="InterPro"/>
</dbReference>
<dbReference type="Gene3D" id="1.25.40.10">
    <property type="entry name" value="Tetratricopeptide repeat domain"/>
    <property type="match status" value="4"/>
</dbReference>
<proteinExistence type="inferred from homology"/>
<dbReference type="Pfam" id="PF20431">
    <property type="entry name" value="E_motif"/>
    <property type="match status" value="1"/>
</dbReference>
<sequence>MTAPRYAASSFSTPAVSRSCSSSPPSPLSVAGLLNSCCSLRGLQQIHSRIIRKGLEQHPVLATRFLSLCAAFAAPAYASSAFERLTAPNLITWNALLSAHAQYSPLSTIVALFNILRRRSPMPPDAFTFPSLLSSCSRSEATAVGSSVHATILRYGLEADVFVGTALIDFYGKCRELGAARKLFDSLLHRNEVSWTVMIAGYLSSGDVASAMSLFYEMPRRNVVTWNSMIDGYVKSGDLVSARALFDEMPHKNAVSYTSMIDGYAKAGDLASAKVLFEQSPDKDLFSWSAMISGYAQNGRPGDAMKIFLEMYNGNIKPDDHIVVGLMSACSQLGSLTLAKWVDSYVIKNGIDITKAHVLAALINMNVKCGNMERAAKLFESMRSKDLVSYSSLMQGYSIHGAGHKALELFSQMLKEGLLPDNVTFTVVLTACSYAGLVEEGKKYFELMKHKYLIAPSSDHYACMVDLLGRAGRLKEAYELIKSMDVEPHAGAWGALLGACKTLGDIELGEVISKRLFELEPTNAGNYVVLSNIYAVADRWADVSKDQNVSELSSLGNKSSALSICMKNSLRGYHYASEVGNGYLLNFWATKDFERGCCLFDDAIQVFPVSESTYDIFFSGDRRSDSSTAADGGAAMVRKSQKPNLKLNLSPADAAAVDSLARGYSSSPSSCLSSQEGEAEATPMVVAGCQRCLMYIMLAVDDLRCPKCGSLVLVHFFHGPTSSEEKKNKSG</sequence>
<gene>
    <name evidence="6" type="ORF">ZIOFF_005555</name>
</gene>
<dbReference type="PANTHER" id="PTHR47926:SF467">
    <property type="entry name" value="REPEAT-CONTAINING PROTEIN, PUTATIVE-RELATED"/>
    <property type="match status" value="1"/>
</dbReference>
<dbReference type="Pfam" id="PF24747">
    <property type="entry name" value="Zn-ribbon_GIR1"/>
    <property type="match status" value="1"/>
</dbReference>
<evidence type="ECO:0000313" key="6">
    <source>
        <dbReference type="EMBL" id="KAG6531735.1"/>
    </source>
</evidence>
<dbReference type="NCBIfam" id="TIGR00756">
    <property type="entry name" value="PPR"/>
    <property type="match status" value="5"/>
</dbReference>
<dbReference type="Pfam" id="PF12854">
    <property type="entry name" value="PPR_1"/>
    <property type="match status" value="1"/>
</dbReference>
<keyword evidence="1" id="KW-0677">Repeat</keyword>
<organism evidence="6 7">
    <name type="scientific">Zingiber officinale</name>
    <name type="common">Ginger</name>
    <name type="synonym">Amomum zingiber</name>
    <dbReference type="NCBI Taxonomy" id="94328"/>
    <lineage>
        <taxon>Eukaryota</taxon>
        <taxon>Viridiplantae</taxon>
        <taxon>Streptophyta</taxon>
        <taxon>Embryophyta</taxon>
        <taxon>Tracheophyta</taxon>
        <taxon>Spermatophyta</taxon>
        <taxon>Magnoliopsida</taxon>
        <taxon>Liliopsida</taxon>
        <taxon>Zingiberales</taxon>
        <taxon>Zingiberaceae</taxon>
        <taxon>Zingiber</taxon>
    </lineage>
</organism>
<dbReference type="Proteomes" id="UP000734854">
    <property type="component" value="Unassembled WGS sequence"/>
</dbReference>
<feature type="repeat" description="PPR" evidence="3">
    <location>
        <begin position="222"/>
        <end position="256"/>
    </location>
</feature>
<dbReference type="AlphaFoldDB" id="A0A8J5IA56"/>
<dbReference type="InterPro" id="IPR046848">
    <property type="entry name" value="E_motif"/>
</dbReference>
<comment type="caution">
    <text evidence="6">The sequence shown here is derived from an EMBL/GenBank/DDBJ whole genome shotgun (WGS) entry which is preliminary data.</text>
</comment>
<feature type="repeat" description="PPR" evidence="3">
    <location>
        <begin position="386"/>
        <end position="420"/>
    </location>
</feature>
<dbReference type="FunFam" id="1.25.40.10:FF:001156">
    <property type="entry name" value="Pentatricopeptide repeat-containing protein At5g61800"/>
    <property type="match status" value="1"/>
</dbReference>
<comment type="similarity">
    <text evidence="2">Belongs to the PPR family. PCMP-E subfamily.</text>
</comment>
<evidence type="ECO:0000256" key="1">
    <source>
        <dbReference type="ARBA" id="ARBA00022737"/>
    </source>
</evidence>